<evidence type="ECO:0000313" key="2">
    <source>
        <dbReference type="EMBL" id="PCI98636.1"/>
    </source>
</evidence>
<keyword evidence="1" id="KW-0732">Signal</keyword>
<feature type="signal peptide" evidence="1">
    <location>
        <begin position="1"/>
        <end position="26"/>
    </location>
</feature>
<dbReference type="EMBL" id="NVUS01000020">
    <property type="protein sequence ID" value="PCI98636.1"/>
    <property type="molecule type" value="Genomic_DNA"/>
</dbReference>
<protein>
    <recommendedName>
        <fullName evidence="3">DUF3299 domain-containing protein</fullName>
    </recommendedName>
</protein>
<reference key="1">
    <citation type="submission" date="2017-08" db="EMBL/GenBank/DDBJ databases">
        <title>A dynamic microbial community with high functional redundancy inhabits the cold, oxic subseafloor aquifer.</title>
        <authorList>
            <person name="Tully B.J."/>
            <person name="Wheat C.G."/>
            <person name="Glazer B.T."/>
            <person name="Huber J.A."/>
        </authorList>
    </citation>
    <scope>NUCLEOTIDE SEQUENCE [LARGE SCALE GENOMIC DNA]</scope>
</reference>
<evidence type="ECO:0000256" key="1">
    <source>
        <dbReference type="SAM" id="SignalP"/>
    </source>
</evidence>
<evidence type="ECO:0008006" key="3">
    <source>
        <dbReference type="Google" id="ProtNLM"/>
    </source>
</evidence>
<feature type="chain" id="PRO_5013014849" description="DUF3299 domain-containing protein" evidence="1">
    <location>
        <begin position="27"/>
        <end position="145"/>
    </location>
</feature>
<sequence length="145" mass="16737">MVKIFYRKLIISTLLLLVCSFTAVEAQDKPLYFAELYKEHMQFSDKAKQLNGLQVRFYGYMAPPLKVESNFFVLTKTPLSVCPFCETEADWPDDLIFVTGDHSFRIIAYNRRIVVSGLLDLGTQSHEETGFVSRVRILDAHYDMN</sequence>
<name>A0A2A4YV18_9PROT</name>
<gene>
    <name evidence="2" type="ORF">COB13_13330</name>
</gene>
<proteinExistence type="predicted"/>
<dbReference type="AlphaFoldDB" id="A0A2A4YV18"/>
<reference evidence="2" key="2">
    <citation type="journal article" date="2018" name="ISME J.">
        <title>A dynamic microbial community with high functional redundancy inhabits the cold, oxic subseafloor aquifer.</title>
        <authorList>
            <person name="Tully B.J."/>
            <person name="Wheat C.G."/>
            <person name="Glazer B.T."/>
            <person name="Huber J.A."/>
        </authorList>
    </citation>
    <scope>NUCLEOTIDE SEQUENCE</scope>
    <source>
        <strain evidence="2">NORP83</strain>
    </source>
</reference>
<comment type="caution">
    <text evidence="2">The sequence shown here is derived from an EMBL/GenBank/DDBJ whole genome shotgun (WGS) entry which is preliminary data.</text>
</comment>
<organism evidence="2">
    <name type="scientific">OCS116 cluster bacterium</name>
    <dbReference type="NCBI Taxonomy" id="2030921"/>
    <lineage>
        <taxon>Bacteria</taxon>
        <taxon>Pseudomonadati</taxon>
        <taxon>Pseudomonadota</taxon>
        <taxon>Alphaproteobacteria</taxon>
        <taxon>OCS116 cluster</taxon>
    </lineage>
</organism>
<accession>A0A2A4YV18</accession>